<accession>A0A939MEI9</accession>
<evidence type="ECO:0000259" key="2">
    <source>
        <dbReference type="Pfam" id="PF05257"/>
    </source>
</evidence>
<dbReference type="RefSeq" id="WP_208088930.1">
    <property type="nucleotide sequence ID" value="NZ_CP086136.1"/>
</dbReference>
<feature type="compositionally biased region" description="Basic and acidic residues" evidence="1">
    <location>
        <begin position="340"/>
        <end position="353"/>
    </location>
</feature>
<gene>
    <name evidence="4" type="ORF">J4G43_047275</name>
    <name evidence="3" type="ORF">J4G43_48980</name>
</gene>
<reference evidence="3" key="1">
    <citation type="submission" date="2021-03" db="EMBL/GenBank/DDBJ databases">
        <title>Whole Genome Sequence of Bradyrhizobium sp. Strain 144S4.</title>
        <authorList>
            <person name="Bromfield E.S.P."/>
            <person name="Cloutier S."/>
        </authorList>
    </citation>
    <scope>NUCLEOTIDE SEQUENCE [LARGE SCALE GENOMIC DNA]</scope>
    <source>
        <strain evidence="3">144S4</strain>
    </source>
</reference>
<reference evidence="4 5" key="2">
    <citation type="journal article" date="2022" name="Int. J. Syst. Evol. Microbiol.">
        <title>Strains of Bradyrhizobium barranii sp. nov. associated with legumes native to Canada are symbionts of soybeans and belong to different subspecies (subsp. barranii subsp. nov. and subsp. apii subsp. nov.) and symbiovars (sv. glycinearum and sv. septentrionale).</title>
        <authorList>
            <person name="Bromfield E.S.P."/>
            <person name="Cloutier S."/>
            <person name="Wasai-Hara S."/>
            <person name="Minamisawa K."/>
        </authorList>
    </citation>
    <scope>NUCLEOTIDE SEQUENCE [LARGE SCALE GENOMIC DNA]</scope>
    <source>
        <strain evidence="4 5">144S4</strain>
    </source>
</reference>
<evidence type="ECO:0000313" key="3">
    <source>
        <dbReference type="EMBL" id="MBO1868456.1"/>
    </source>
</evidence>
<feature type="region of interest" description="Disordered" evidence="1">
    <location>
        <begin position="328"/>
        <end position="353"/>
    </location>
</feature>
<organism evidence="3">
    <name type="scientific">Bradyrhizobium barranii subsp. barranii</name>
    <dbReference type="NCBI Taxonomy" id="2823807"/>
    <lineage>
        <taxon>Bacteria</taxon>
        <taxon>Pseudomonadati</taxon>
        <taxon>Pseudomonadota</taxon>
        <taxon>Alphaproteobacteria</taxon>
        <taxon>Hyphomicrobiales</taxon>
        <taxon>Nitrobacteraceae</taxon>
        <taxon>Bradyrhizobium</taxon>
        <taxon>Bradyrhizobium barranii</taxon>
    </lineage>
</organism>
<dbReference type="Proteomes" id="UP000664702">
    <property type="component" value="Chromosome"/>
</dbReference>
<evidence type="ECO:0000313" key="5">
    <source>
        <dbReference type="Proteomes" id="UP000664702"/>
    </source>
</evidence>
<evidence type="ECO:0000256" key="1">
    <source>
        <dbReference type="SAM" id="MobiDB-lite"/>
    </source>
</evidence>
<feature type="region of interest" description="Disordered" evidence="1">
    <location>
        <begin position="373"/>
        <end position="451"/>
    </location>
</feature>
<feature type="compositionally biased region" description="Gly residues" evidence="1">
    <location>
        <begin position="397"/>
        <end position="440"/>
    </location>
</feature>
<feature type="region of interest" description="Disordered" evidence="1">
    <location>
        <begin position="582"/>
        <end position="613"/>
    </location>
</feature>
<dbReference type="EMBL" id="CP086136">
    <property type="protein sequence ID" value="UEM11970.1"/>
    <property type="molecule type" value="Genomic_DNA"/>
</dbReference>
<feature type="domain" description="Peptidase C51" evidence="2">
    <location>
        <begin position="478"/>
        <end position="562"/>
    </location>
</feature>
<protein>
    <recommendedName>
        <fullName evidence="2">Peptidase C51 domain-containing protein</fullName>
    </recommendedName>
</protein>
<sequence>MPNEQEELKLVVSLVDNASAGLDKIVEKTKEMGGPQVKEAHEKMRRGTEELNKVFKEASGGFGDAFKALGTFRGGLVAGAGGLALFGVEMTRQIGELKKWAEELRGISQAARQIGVDPAAMKNIISQFEAVGVSADQTKANLGKMSEAVADLNRQGSALRRELLHMAGPTPQAQASMREFLDKIVHARSEEERYNAVAEARNNVLKNALANGYTLQEATNRANAFTSHFWDKTMEAKERLNQLSAEDQRIQNERIAKAREFANLTGEISGEWSDIIEELKAPFLDPAIKAAKTFLEISKEIHEWLKKNYELAKPDEAKKSIQDTFGKFRGPLQLGTPQAEDQKKATEENTDAAKRLKDSFDLFRQDAARGGYSPMSFTGGGSGRSPLLQNASFTTGGPQGFSYGGSGGGGMGPFGGGHGFGGGGGSPYGSDTGGSTGGPQSGPAGDPSVPSDILAKARSVALHGGPGAVDSFMRSQGYPKAGSWCGEFAASVVKSVGGTPPKGAAVASNWRNWGTPVAPGDVQPGDIAVADRGVRTGQTGSHVTIVEDINRKAGTFTGLGGNQGRGFESQFALKGYSFRRGGSPNGQVAGPGTGAGAGDTPAAADGAHGGGGSNERAAMMAEVNKDPASKELLYRMMKSEGGGTPTVEALMNRVQMVRQKVPGYSIGRELRSGFYGPINKGITRPVSENERAQFDKNLAEAVGGSDYIQGRTNQGMASDPGARLPGRVPGYKEVYNYWEGRRGGVYWEGRRGGVDFSVADSARFAREQLDRKMAAGNKVEGSGKISVDVNAPKGTKVGAQGGGIFKDVEINRQTQMEPARKGPETLSI</sequence>
<evidence type="ECO:0000313" key="4">
    <source>
        <dbReference type="EMBL" id="UEM11970.1"/>
    </source>
</evidence>
<dbReference type="KEGG" id="bban:J4G43_047275"/>
<name>A0A939MEI9_9BRAD</name>
<dbReference type="EMBL" id="JAGEMI010000001">
    <property type="protein sequence ID" value="MBO1868456.1"/>
    <property type="molecule type" value="Genomic_DNA"/>
</dbReference>
<proteinExistence type="predicted"/>
<dbReference type="InterPro" id="IPR007921">
    <property type="entry name" value="CHAP_dom"/>
</dbReference>
<dbReference type="AlphaFoldDB" id="A0A939MEI9"/>
<feature type="region of interest" description="Disordered" evidence="1">
    <location>
        <begin position="809"/>
        <end position="828"/>
    </location>
</feature>
<feature type="compositionally biased region" description="Basic and acidic residues" evidence="1">
    <location>
        <begin position="818"/>
        <end position="828"/>
    </location>
</feature>
<dbReference type="Pfam" id="PF05257">
    <property type="entry name" value="CHAP"/>
    <property type="match status" value="1"/>
</dbReference>